<proteinExistence type="predicted"/>
<gene>
    <name evidence="2" type="primary">AVEN_198623_1</name>
    <name evidence="2" type="ORF">CEXT_179181</name>
</gene>
<evidence type="ECO:0000256" key="1">
    <source>
        <dbReference type="SAM" id="MobiDB-lite"/>
    </source>
</evidence>
<reference evidence="2 3" key="1">
    <citation type="submission" date="2021-06" db="EMBL/GenBank/DDBJ databases">
        <title>Caerostris extrusa draft genome.</title>
        <authorList>
            <person name="Kono N."/>
            <person name="Arakawa K."/>
        </authorList>
    </citation>
    <scope>NUCLEOTIDE SEQUENCE [LARGE SCALE GENOMIC DNA]</scope>
</reference>
<evidence type="ECO:0000313" key="2">
    <source>
        <dbReference type="EMBL" id="GIY12441.1"/>
    </source>
</evidence>
<dbReference type="EMBL" id="BPLR01006794">
    <property type="protein sequence ID" value="GIY12441.1"/>
    <property type="molecule type" value="Genomic_DNA"/>
</dbReference>
<organism evidence="2 3">
    <name type="scientific">Caerostris extrusa</name>
    <name type="common">Bark spider</name>
    <name type="synonym">Caerostris bankana</name>
    <dbReference type="NCBI Taxonomy" id="172846"/>
    <lineage>
        <taxon>Eukaryota</taxon>
        <taxon>Metazoa</taxon>
        <taxon>Ecdysozoa</taxon>
        <taxon>Arthropoda</taxon>
        <taxon>Chelicerata</taxon>
        <taxon>Arachnida</taxon>
        <taxon>Araneae</taxon>
        <taxon>Araneomorphae</taxon>
        <taxon>Entelegynae</taxon>
        <taxon>Araneoidea</taxon>
        <taxon>Araneidae</taxon>
        <taxon>Caerostris</taxon>
    </lineage>
</organism>
<accession>A0AAV4QVU2</accession>
<evidence type="ECO:0000313" key="3">
    <source>
        <dbReference type="Proteomes" id="UP001054945"/>
    </source>
</evidence>
<keyword evidence="3" id="KW-1185">Reference proteome</keyword>
<feature type="compositionally biased region" description="Polar residues" evidence="1">
    <location>
        <begin position="38"/>
        <end position="54"/>
    </location>
</feature>
<protein>
    <submittedName>
        <fullName evidence="2">Uncharacterized protein</fullName>
    </submittedName>
</protein>
<dbReference type="AlphaFoldDB" id="A0AAV4QVU2"/>
<dbReference type="Proteomes" id="UP001054945">
    <property type="component" value="Unassembled WGS sequence"/>
</dbReference>
<feature type="region of interest" description="Disordered" evidence="1">
    <location>
        <begin position="38"/>
        <end position="60"/>
    </location>
</feature>
<name>A0AAV4QVU2_CAEEX</name>
<sequence length="251" mass="28453">MKSCRLRHFLLNSTQCLRESDTPLLTVILRTFSPDLSKTTLQQPPTKFRTSGQSPGRRPEDWVSLGLSSKTSLFAQITEKGFSTPFVTVYGHKGHRPLSTRKTKCDILGENKDISGSGLRPDLSLKHKQNDYLVDVTVPFDNRCAALDVAHQRRIDKYAPVIDELKNQGITATVIPFVVDALGSWYPPNDSFLRKFCAKSYINLFRKLCVSDTIKWSRDIYIEHSLATDNSLKVTYHSPLSLLTRLMSNYL</sequence>
<comment type="caution">
    <text evidence="2">The sequence shown here is derived from an EMBL/GenBank/DDBJ whole genome shotgun (WGS) entry which is preliminary data.</text>
</comment>